<dbReference type="PANTHER" id="PTHR15887:SF1">
    <property type="entry name" value="TRANSMEMBRANE PROTEIN 69"/>
    <property type="match status" value="1"/>
</dbReference>
<feature type="transmembrane region" description="Helical" evidence="1">
    <location>
        <begin position="12"/>
        <end position="31"/>
    </location>
</feature>
<organism evidence="2 3">
    <name type="scientific">Roseomonas fluvialis</name>
    <dbReference type="NCBI Taxonomy" id="1750527"/>
    <lineage>
        <taxon>Bacteria</taxon>
        <taxon>Pseudomonadati</taxon>
        <taxon>Pseudomonadota</taxon>
        <taxon>Alphaproteobacteria</taxon>
        <taxon>Acetobacterales</taxon>
        <taxon>Roseomonadaceae</taxon>
        <taxon>Roseomonas</taxon>
    </lineage>
</organism>
<keyword evidence="1" id="KW-1133">Transmembrane helix</keyword>
<evidence type="ECO:0000313" key="3">
    <source>
        <dbReference type="Proteomes" id="UP000831327"/>
    </source>
</evidence>
<keyword evidence="3" id="KW-1185">Reference proteome</keyword>
<sequence length="154" mass="16076">MSESTLPRAARHLGLAGLIPTVAMIAGLLLLPDWRDIIAKAGLAYGAVIASFVGGAWWGLVARAETVAPRLLVLSVLPSLMAWPALLVPPATGLLVLGVVFAALLPTDRRLVAEGIAPGWWMDLRRPLSWGMAALHLAGGVFLSLAASGYALLP</sequence>
<feature type="transmembrane region" description="Helical" evidence="1">
    <location>
        <begin position="128"/>
        <end position="153"/>
    </location>
</feature>
<evidence type="ECO:0000313" key="2">
    <source>
        <dbReference type="EMBL" id="BDG70833.1"/>
    </source>
</evidence>
<gene>
    <name evidence="2" type="ORF">Rmf_07620</name>
</gene>
<keyword evidence="1" id="KW-0812">Transmembrane</keyword>
<protein>
    <submittedName>
        <fullName evidence="2">Membrane protein</fullName>
    </submittedName>
</protein>
<name>A0ABM7XZB3_9PROT</name>
<reference evidence="2 3" key="1">
    <citation type="journal article" date="2016" name="Microbes Environ.">
        <title>Phylogenetically diverse aerobic anoxygenic phototrophic bacteria isolated from epilithic biofilms in Tama river, Japan.</title>
        <authorList>
            <person name="Hirose S."/>
            <person name="Matsuura K."/>
            <person name="Haruta S."/>
        </authorList>
    </citation>
    <scope>NUCLEOTIDE SEQUENCE [LARGE SCALE GENOMIC DNA]</scope>
    <source>
        <strain evidence="2 3">S08</strain>
    </source>
</reference>
<keyword evidence="1" id="KW-0472">Membrane</keyword>
<dbReference type="EMBL" id="AP025637">
    <property type="protein sequence ID" value="BDG70833.1"/>
    <property type="molecule type" value="Genomic_DNA"/>
</dbReference>
<dbReference type="Pfam" id="PF11911">
    <property type="entry name" value="DUF3429"/>
    <property type="match status" value="1"/>
</dbReference>
<dbReference type="Proteomes" id="UP000831327">
    <property type="component" value="Chromosome"/>
</dbReference>
<dbReference type="RefSeq" id="WP_244458145.1">
    <property type="nucleotide sequence ID" value="NZ_AP025637.1"/>
</dbReference>
<evidence type="ECO:0000256" key="1">
    <source>
        <dbReference type="SAM" id="Phobius"/>
    </source>
</evidence>
<feature type="transmembrane region" description="Helical" evidence="1">
    <location>
        <begin position="81"/>
        <end position="107"/>
    </location>
</feature>
<dbReference type="PANTHER" id="PTHR15887">
    <property type="entry name" value="TRANSMEMBRANE PROTEIN 69"/>
    <property type="match status" value="1"/>
</dbReference>
<dbReference type="InterPro" id="IPR021836">
    <property type="entry name" value="DUF3429"/>
</dbReference>
<accession>A0ABM7XZB3</accession>
<proteinExistence type="predicted"/>
<feature type="transmembrane region" description="Helical" evidence="1">
    <location>
        <begin position="43"/>
        <end position="61"/>
    </location>
</feature>